<dbReference type="EMBL" id="JACEFI010000043">
    <property type="protein sequence ID" value="KAH0591867.1"/>
    <property type="molecule type" value="Genomic_DNA"/>
</dbReference>
<keyword evidence="4" id="KW-0472">Membrane</keyword>
<dbReference type="GO" id="GO:0016020">
    <property type="term" value="C:membrane"/>
    <property type="evidence" value="ECO:0007669"/>
    <property type="project" value="UniProtKB-SubCell"/>
</dbReference>
<evidence type="ECO:0000256" key="4">
    <source>
        <dbReference type="SAM" id="Phobius"/>
    </source>
</evidence>
<protein>
    <recommendedName>
        <fullName evidence="5">Major facilitator superfamily (MFS) profile domain-containing protein</fullName>
    </recommendedName>
</protein>
<feature type="compositionally biased region" description="Polar residues" evidence="3">
    <location>
        <begin position="1"/>
        <end position="10"/>
    </location>
</feature>
<comment type="subcellular location">
    <subcellularLocation>
        <location evidence="1">Membrane</location>
        <topology evidence="1">Multi-pass membrane protein</topology>
    </subcellularLocation>
</comment>
<feature type="transmembrane region" description="Helical" evidence="4">
    <location>
        <begin position="369"/>
        <end position="396"/>
    </location>
</feature>
<dbReference type="Gene3D" id="1.20.1250.20">
    <property type="entry name" value="MFS general substrate transporter like domains"/>
    <property type="match status" value="2"/>
</dbReference>
<feature type="transmembrane region" description="Helical" evidence="4">
    <location>
        <begin position="436"/>
        <end position="455"/>
    </location>
</feature>
<dbReference type="Pfam" id="PF07690">
    <property type="entry name" value="MFS_1"/>
    <property type="match status" value="1"/>
</dbReference>
<feature type="compositionally biased region" description="Basic and acidic residues" evidence="3">
    <location>
        <begin position="31"/>
        <end position="46"/>
    </location>
</feature>
<feature type="domain" description="Major facilitator superfamily (MFS) profile" evidence="5">
    <location>
        <begin position="278"/>
        <end position="468"/>
    </location>
</feature>
<evidence type="ECO:0000313" key="7">
    <source>
        <dbReference type="Proteomes" id="UP000764110"/>
    </source>
</evidence>
<dbReference type="InterPro" id="IPR011701">
    <property type="entry name" value="MFS"/>
</dbReference>
<keyword evidence="4" id="KW-0812">Transmembrane</keyword>
<feature type="transmembrane region" description="Helical" evidence="4">
    <location>
        <begin position="303"/>
        <end position="321"/>
    </location>
</feature>
<reference evidence="6 7" key="1">
    <citation type="submission" date="2020-07" db="EMBL/GenBank/DDBJ databases">
        <title>Metarhizium humberi genome.</title>
        <authorList>
            <person name="Lysoe E."/>
        </authorList>
    </citation>
    <scope>NUCLEOTIDE SEQUENCE [LARGE SCALE GENOMIC DNA]</scope>
    <source>
        <strain evidence="6 7">ESALQ1638</strain>
    </source>
</reference>
<dbReference type="PROSITE" id="PS50850">
    <property type="entry name" value="MFS"/>
    <property type="match status" value="1"/>
</dbReference>
<evidence type="ECO:0000259" key="5">
    <source>
        <dbReference type="PROSITE" id="PS50850"/>
    </source>
</evidence>
<feature type="transmembrane region" description="Helical" evidence="4">
    <location>
        <begin position="203"/>
        <end position="227"/>
    </location>
</feature>
<dbReference type="SUPFAM" id="SSF103473">
    <property type="entry name" value="MFS general substrate transporter"/>
    <property type="match status" value="1"/>
</dbReference>
<evidence type="ECO:0000256" key="2">
    <source>
        <dbReference type="ARBA" id="ARBA00006727"/>
    </source>
</evidence>
<accession>A0A9P8M1V9</accession>
<dbReference type="InterPro" id="IPR050327">
    <property type="entry name" value="Proton-linked_MCT"/>
</dbReference>
<dbReference type="InterPro" id="IPR020846">
    <property type="entry name" value="MFS_dom"/>
</dbReference>
<feature type="transmembrane region" description="Helical" evidence="4">
    <location>
        <begin position="276"/>
        <end position="297"/>
    </location>
</feature>
<feature type="transmembrane region" description="Helical" evidence="4">
    <location>
        <begin position="51"/>
        <end position="75"/>
    </location>
</feature>
<organism evidence="6 7">
    <name type="scientific">Metarhizium humberi</name>
    <dbReference type="NCBI Taxonomy" id="2596975"/>
    <lineage>
        <taxon>Eukaryota</taxon>
        <taxon>Fungi</taxon>
        <taxon>Dikarya</taxon>
        <taxon>Ascomycota</taxon>
        <taxon>Pezizomycotina</taxon>
        <taxon>Sordariomycetes</taxon>
        <taxon>Hypocreomycetidae</taxon>
        <taxon>Hypocreales</taxon>
        <taxon>Clavicipitaceae</taxon>
        <taxon>Metarhizium</taxon>
    </lineage>
</organism>
<feature type="transmembrane region" description="Helical" evidence="4">
    <location>
        <begin position="342"/>
        <end position="363"/>
    </location>
</feature>
<feature type="transmembrane region" description="Helical" evidence="4">
    <location>
        <begin position="144"/>
        <end position="162"/>
    </location>
</feature>
<comment type="caution">
    <text evidence="6">The sequence shown here is derived from an EMBL/GenBank/DDBJ whole genome shotgun (WGS) entry which is preliminary data.</text>
</comment>
<dbReference type="InterPro" id="IPR036259">
    <property type="entry name" value="MFS_trans_sf"/>
</dbReference>
<gene>
    <name evidence="6" type="ORF">MHUMG1_10378</name>
</gene>
<evidence type="ECO:0000313" key="6">
    <source>
        <dbReference type="EMBL" id="KAH0591867.1"/>
    </source>
</evidence>
<name>A0A9P8M1V9_9HYPO</name>
<sequence>MPTEQISTTVRLPKGGENPPVPRGYTCQHARPADPESKDTNGDYPDGGREAWTTILGCWCGLLAPMGWLNALAVLQARVSQHELAGLPESTTGWIFSTYAFLMFSCGVQVGPCFEPPIQTRQLQPGGGALTAGRVGPIFDAYNVKLLIVPGSMGMVVMAMILSICKEFYQFFLSFSVLGGLSASLLFNPCIATTGQWFGKRRALATGVVCTAGGTGGIVFPLVILYAEPRVGFGWSVRIVGLICAVSALFACRLVKKRLPHNKTAGARMDFGALLDLKYALATLAVFLAELAVLIPYTYISSYALHVGFEAHMALLMNSLLNVGAIPGRALPGFVADRFGAFNSFLVTAAACAASIFSLWYTAAGGRMAVISFTVLFGFWSGATIALTPVCVSRVCRIEDYGKRSGTTYLVASVGVLVGAPVAGAIIRAGDGSYCGIMVFSGAVYAASAATLYWARGVAAGWGPKVIF</sequence>
<keyword evidence="7" id="KW-1185">Reference proteome</keyword>
<feature type="transmembrane region" description="Helical" evidence="4">
    <location>
        <begin position="408"/>
        <end position="430"/>
    </location>
</feature>
<dbReference type="GO" id="GO:0022857">
    <property type="term" value="F:transmembrane transporter activity"/>
    <property type="evidence" value="ECO:0007669"/>
    <property type="project" value="InterPro"/>
</dbReference>
<comment type="similarity">
    <text evidence="2">Belongs to the major facilitator superfamily. Monocarboxylate porter (TC 2.A.1.13) family.</text>
</comment>
<evidence type="ECO:0000256" key="3">
    <source>
        <dbReference type="SAM" id="MobiDB-lite"/>
    </source>
</evidence>
<dbReference type="PANTHER" id="PTHR11360">
    <property type="entry name" value="MONOCARBOXYLATE TRANSPORTER"/>
    <property type="match status" value="1"/>
</dbReference>
<feature type="transmembrane region" description="Helical" evidence="4">
    <location>
        <begin position="233"/>
        <end position="255"/>
    </location>
</feature>
<keyword evidence="4" id="KW-1133">Transmembrane helix</keyword>
<dbReference type="AlphaFoldDB" id="A0A9P8M1V9"/>
<feature type="transmembrane region" description="Helical" evidence="4">
    <location>
        <begin position="168"/>
        <end position="191"/>
    </location>
</feature>
<dbReference type="PANTHER" id="PTHR11360:SF240">
    <property type="entry name" value="MONOCARBOXYLATE TRANSPORTER (EUROFUNG)-RELATED"/>
    <property type="match status" value="1"/>
</dbReference>
<dbReference type="Proteomes" id="UP000764110">
    <property type="component" value="Unassembled WGS sequence"/>
</dbReference>
<evidence type="ECO:0000256" key="1">
    <source>
        <dbReference type="ARBA" id="ARBA00004141"/>
    </source>
</evidence>
<proteinExistence type="inferred from homology"/>
<feature type="region of interest" description="Disordered" evidence="3">
    <location>
        <begin position="1"/>
        <end position="46"/>
    </location>
</feature>